<dbReference type="EMBL" id="CM014097">
    <property type="protein sequence ID" value="TKS88916.1"/>
    <property type="molecule type" value="Genomic_DNA"/>
</dbReference>
<feature type="transmembrane region" description="Helical" evidence="1">
    <location>
        <begin position="146"/>
        <end position="167"/>
    </location>
</feature>
<accession>A0A4U5VKU5</accession>
<evidence type="ECO:0000313" key="2">
    <source>
        <dbReference type="EMBL" id="TKS88916.1"/>
    </source>
</evidence>
<protein>
    <submittedName>
        <fullName evidence="2">Uncharacterized protein</fullName>
    </submittedName>
</protein>
<gene>
    <name evidence="2" type="ORF">D9C73_022653</name>
</gene>
<keyword evidence="3" id="KW-1185">Reference proteome</keyword>
<organism evidence="2 3">
    <name type="scientific">Collichthys lucidus</name>
    <name type="common">Big head croaker</name>
    <name type="synonym">Sciaena lucida</name>
    <dbReference type="NCBI Taxonomy" id="240159"/>
    <lineage>
        <taxon>Eukaryota</taxon>
        <taxon>Metazoa</taxon>
        <taxon>Chordata</taxon>
        <taxon>Craniata</taxon>
        <taxon>Vertebrata</taxon>
        <taxon>Euteleostomi</taxon>
        <taxon>Actinopterygii</taxon>
        <taxon>Neopterygii</taxon>
        <taxon>Teleostei</taxon>
        <taxon>Neoteleostei</taxon>
        <taxon>Acanthomorphata</taxon>
        <taxon>Eupercaria</taxon>
        <taxon>Sciaenidae</taxon>
        <taxon>Collichthys</taxon>
    </lineage>
</organism>
<evidence type="ECO:0000313" key="3">
    <source>
        <dbReference type="Proteomes" id="UP000298787"/>
    </source>
</evidence>
<keyword evidence="1" id="KW-1133">Transmembrane helix</keyword>
<evidence type="ECO:0000256" key="1">
    <source>
        <dbReference type="SAM" id="Phobius"/>
    </source>
</evidence>
<keyword evidence="1" id="KW-0472">Membrane</keyword>
<reference evidence="2 3" key="1">
    <citation type="submission" date="2019-01" db="EMBL/GenBank/DDBJ databases">
        <title>Genome Assembly of Collichthys lucidus.</title>
        <authorList>
            <person name="Cai M."/>
            <person name="Xiao S."/>
        </authorList>
    </citation>
    <scope>NUCLEOTIDE SEQUENCE [LARGE SCALE GENOMIC DNA]</scope>
    <source>
        <strain evidence="2">JT15FE1705JMU</strain>
        <tissue evidence="2">Muscle</tissue>
    </source>
</reference>
<dbReference type="AlphaFoldDB" id="A0A4U5VKU5"/>
<keyword evidence="1" id="KW-0812">Transmembrane</keyword>
<proteinExistence type="predicted"/>
<name>A0A4U5VKU5_COLLU</name>
<dbReference type="Proteomes" id="UP000298787">
    <property type="component" value="Chromosome 20"/>
</dbReference>
<sequence length="184" mass="20934">MGEDKETKCRRMEKEMGMELGMEEGGGGRKRSLWQDTQTWGLTGLEERRYVAGVLRRLLRSFPGAHGCHNPPNVELSIHRVDPPKNREKDGTRSLLSRLKRHWRHTDGYGDLKTLAMPSVDLHLGTDPAIPSQRHQGFASPSPHPFLFLSFYLLFLFYFIIFCPMQVSFRPFAPLGLQQPSAGA</sequence>